<proteinExistence type="predicted"/>
<accession>A0A177TMT6</accession>
<dbReference type="InterPro" id="IPR010530">
    <property type="entry name" value="B12D"/>
</dbReference>
<evidence type="ECO:0000313" key="1">
    <source>
        <dbReference type="EMBL" id="KAE8240248.1"/>
    </source>
</evidence>
<dbReference type="OrthoDB" id="5511684at2759"/>
<dbReference type="PANTHER" id="PTHR14256:SF1">
    <property type="entry name" value="GEO09626P1"/>
    <property type="match status" value="1"/>
</dbReference>
<evidence type="ECO:0000313" key="2">
    <source>
        <dbReference type="Proteomes" id="UP000077521"/>
    </source>
</evidence>
<dbReference type="AlphaFoldDB" id="A0A177TMT6"/>
<sequence length="81" mass="9391">MAWRQVFMKNWYSPEVIPIYVITGLAAGGATWYVARLASGPDIIWDRKNNATPWLKVEQGTTTKMMDPSGHFEKRYTRDRI</sequence>
<dbReference type="Pfam" id="PF06522">
    <property type="entry name" value="B12D"/>
    <property type="match status" value="1"/>
</dbReference>
<comment type="caution">
    <text evidence="1">The sequence shown here is derived from an EMBL/GenBank/DDBJ whole genome shotgun (WGS) entry which is preliminary data.</text>
</comment>
<dbReference type="EMBL" id="LWDF02001126">
    <property type="protein sequence ID" value="KAE8240248.1"/>
    <property type="molecule type" value="Genomic_DNA"/>
</dbReference>
<reference evidence="1" key="1">
    <citation type="submission" date="2016-04" db="EMBL/GenBank/DDBJ databases">
        <authorList>
            <person name="Nguyen H.D."/>
            <person name="Samba Siva P."/>
            <person name="Cullis J."/>
            <person name="Levesque C.A."/>
            <person name="Hambleton S."/>
        </authorList>
    </citation>
    <scope>NUCLEOTIDE SEQUENCE</scope>
    <source>
        <strain evidence="1">DAOMC 236416</strain>
    </source>
</reference>
<keyword evidence="2" id="KW-1185">Reference proteome</keyword>
<dbReference type="PANTHER" id="PTHR14256">
    <property type="entry name" value="NADH-UBIQUINONE OXIDOREDUCTASE MLRQ SUBUNIT"/>
    <property type="match status" value="1"/>
</dbReference>
<organism evidence="1 2">
    <name type="scientific">Tilletia indica</name>
    <dbReference type="NCBI Taxonomy" id="43049"/>
    <lineage>
        <taxon>Eukaryota</taxon>
        <taxon>Fungi</taxon>
        <taxon>Dikarya</taxon>
        <taxon>Basidiomycota</taxon>
        <taxon>Ustilaginomycotina</taxon>
        <taxon>Exobasidiomycetes</taxon>
        <taxon>Tilletiales</taxon>
        <taxon>Tilletiaceae</taxon>
        <taxon>Tilletia</taxon>
    </lineage>
</organism>
<name>A0A177TMT6_9BASI</name>
<dbReference type="Proteomes" id="UP000077521">
    <property type="component" value="Unassembled WGS sequence"/>
</dbReference>
<protein>
    <submittedName>
        <fullName evidence="1">Uncharacterized protein</fullName>
    </submittedName>
</protein>
<reference evidence="1" key="2">
    <citation type="journal article" date="2019" name="IMA Fungus">
        <title>Genome sequencing and comparison of five Tilletia species to identify candidate genes for the detection of regulated species infecting wheat.</title>
        <authorList>
            <person name="Nguyen H.D.T."/>
            <person name="Sultana T."/>
            <person name="Kesanakurti P."/>
            <person name="Hambleton S."/>
        </authorList>
    </citation>
    <scope>NUCLEOTIDE SEQUENCE</scope>
    <source>
        <strain evidence="1">DAOMC 236416</strain>
    </source>
</reference>
<gene>
    <name evidence="1" type="ORF">A4X13_0g7886</name>
</gene>